<evidence type="ECO:0000256" key="3">
    <source>
        <dbReference type="ARBA" id="ARBA00022448"/>
    </source>
</evidence>
<dbReference type="InterPro" id="IPR045187">
    <property type="entry name" value="CcO_II"/>
</dbReference>
<dbReference type="RefSeq" id="WP_282218612.1">
    <property type="nucleotide sequence ID" value="NZ_CP118246.1"/>
</dbReference>
<evidence type="ECO:0000256" key="4">
    <source>
        <dbReference type="ARBA" id="ARBA00022617"/>
    </source>
</evidence>
<evidence type="ECO:0000256" key="11">
    <source>
        <dbReference type="PROSITE-ProRule" id="PRU00433"/>
    </source>
</evidence>
<comment type="subcellular location">
    <subcellularLocation>
        <location evidence="1">Membrane</location>
    </subcellularLocation>
</comment>
<dbReference type="Pfam" id="PF00034">
    <property type="entry name" value="Cytochrom_C"/>
    <property type="match status" value="1"/>
</dbReference>
<dbReference type="InterPro" id="IPR001505">
    <property type="entry name" value="Copper_CuA"/>
</dbReference>
<evidence type="ECO:0000256" key="1">
    <source>
        <dbReference type="ARBA" id="ARBA00004370"/>
    </source>
</evidence>
<dbReference type="EMBL" id="CP118246">
    <property type="protein sequence ID" value="WDR02206.1"/>
    <property type="molecule type" value="Genomic_DNA"/>
</dbReference>
<proteinExistence type="inferred from homology"/>
<evidence type="ECO:0000259" key="12">
    <source>
        <dbReference type="PROSITE" id="PS50857"/>
    </source>
</evidence>
<keyword evidence="15" id="KW-1185">Reference proteome</keyword>
<dbReference type="PANTHER" id="PTHR22888:SF9">
    <property type="entry name" value="CYTOCHROME C OXIDASE SUBUNIT 2"/>
    <property type="match status" value="1"/>
</dbReference>
<keyword evidence="4 11" id="KW-0349">Heme</keyword>
<evidence type="ECO:0000313" key="15">
    <source>
        <dbReference type="Proteomes" id="UP001220530"/>
    </source>
</evidence>
<evidence type="ECO:0000259" key="13">
    <source>
        <dbReference type="PROSITE" id="PS51007"/>
    </source>
</evidence>
<dbReference type="PROSITE" id="PS50857">
    <property type="entry name" value="COX2_CUA"/>
    <property type="match status" value="1"/>
</dbReference>
<dbReference type="PROSITE" id="PS00078">
    <property type="entry name" value="COX2"/>
    <property type="match status" value="1"/>
</dbReference>
<keyword evidence="5 11" id="KW-0479">Metal-binding</keyword>
<dbReference type="SUPFAM" id="SSF46626">
    <property type="entry name" value="Cytochrome c"/>
    <property type="match status" value="1"/>
</dbReference>
<organism evidence="14 15">
    <name type="scientific">Devosia algicola</name>
    <dbReference type="NCBI Taxonomy" id="3026418"/>
    <lineage>
        <taxon>Bacteria</taxon>
        <taxon>Pseudomonadati</taxon>
        <taxon>Pseudomonadota</taxon>
        <taxon>Alphaproteobacteria</taxon>
        <taxon>Hyphomicrobiales</taxon>
        <taxon>Devosiaceae</taxon>
        <taxon>Devosia</taxon>
    </lineage>
</organism>
<dbReference type="PROSITE" id="PS51007">
    <property type="entry name" value="CYTC"/>
    <property type="match status" value="1"/>
</dbReference>
<evidence type="ECO:0000256" key="8">
    <source>
        <dbReference type="ARBA" id="ARBA00023008"/>
    </source>
</evidence>
<dbReference type="InterPro" id="IPR009056">
    <property type="entry name" value="Cyt_c-like_dom"/>
</dbReference>
<dbReference type="PRINTS" id="PR01166">
    <property type="entry name" value="CYCOXIDASEII"/>
</dbReference>
<dbReference type="InterPro" id="IPR036909">
    <property type="entry name" value="Cyt_c-like_dom_sf"/>
</dbReference>
<keyword evidence="8" id="KW-0186">Copper</keyword>
<sequence length="185" mass="20044">MSLHIPVGVPVHFNLTSPDVIHSFWVPALGGKTDVVPGRVNQMWLMADKPGVYRGQCSEYCGSEHAQMGLYVIAEPRADFDAWRAAQQARALTPTAPDEGFVQFNVHCGKCHNVRGTMAQGDKGPDLTHLMSRSTIAAGMLDNNIGNLSGWIAHPQGIKPDALMPDIALSGPELQSILSYLKTLK</sequence>
<dbReference type="Gene3D" id="2.60.40.420">
    <property type="entry name" value="Cupredoxins - blue copper proteins"/>
    <property type="match status" value="1"/>
</dbReference>
<comment type="catalytic activity">
    <reaction evidence="10">
        <text>4 Fe(II)-[cytochrome c] + O2 + 8 H(+)(in) = 4 Fe(III)-[cytochrome c] + 2 H2O + 4 H(+)(out)</text>
        <dbReference type="Rhea" id="RHEA:11436"/>
        <dbReference type="Rhea" id="RHEA-COMP:10350"/>
        <dbReference type="Rhea" id="RHEA-COMP:14399"/>
        <dbReference type="ChEBI" id="CHEBI:15377"/>
        <dbReference type="ChEBI" id="CHEBI:15378"/>
        <dbReference type="ChEBI" id="CHEBI:15379"/>
        <dbReference type="ChEBI" id="CHEBI:29033"/>
        <dbReference type="ChEBI" id="CHEBI:29034"/>
        <dbReference type="EC" id="7.1.1.9"/>
    </reaction>
</comment>
<reference evidence="14 15" key="1">
    <citation type="submission" date="2023-02" db="EMBL/GenBank/DDBJ databases">
        <title>Devosia algicola sp. nov., isolated from the phycosphere of marine algae.</title>
        <authorList>
            <person name="Kim J.M."/>
            <person name="Lee J.K."/>
            <person name="Choi B.J."/>
            <person name="Bayburt H."/>
            <person name="Jeon C.O."/>
        </authorList>
    </citation>
    <scope>NUCLEOTIDE SEQUENCE [LARGE SCALE GENOMIC DNA]</scope>
    <source>
        <strain evidence="14 15">G20-9</strain>
    </source>
</reference>
<evidence type="ECO:0000256" key="2">
    <source>
        <dbReference type="ARBA" id="ARBA00007866"/>
    </source>
</evidence>
<gene>
    <name evidence="14" type="ORF">PSQ19_16385</name>
</gene>
<name>A0ABY7YLR9_9HYPH</name>
<evidence type="ECO:0000256" key="5">
    <source>
        <dbReference type="ARBA" id="ARBA00022723"/>
    </source>
</evidence>
<evidence type="ECO:0000256" key="7">
    <source>
        <dbReference type="ARBA" id="ARBA00023004"/>
    </source>
</evidence>
<feature type="domain" description="Cytochrome oxidase subunit II copper A binding" evidence="12">
    <location>
        <begin position="1"/>
        <end position="86"/>
    </location>
</feature>
<dbReference type="InterPro" id="IPR008972">
    <property type="entry name" value="Cupredoxin"/>
</dbReference>
<evidence type="ECO:0000256" key="6">
    <source>
        <dbReference type="ARBA" id="ARBA00022982"/>
    </source>
</evidence>
<evidence type="ECO:0000256" key="10">
    <source>
        <dbReference type="ARBA" id="ARBA00047816"/>
    </source>
</evidence>
<dbReference type="Pfam" id="PF00116">
    <property type="entry name" value="COX2"/>
    <property type="match status" value="1"/>
</dbReference>
<keyword evidence="9" id="KW-0472">Membrane</keyword>
<keyword evidence="6" id="KW-0249">Electron transport</keyword>
<accession>A0ABY7YLR9</accession>
<keyword evidence="3" id="KW-0813">Transport</keyword>
<evidence type="ECO:0000256" key="9">
    <source>
        <dbReference type="ARBA" id="ARBA00023136"/>
    </source>
</evidence>
<comment type="similarity">
    <text evidence="2">Belongs to the cytochrome c oxidase subunit 2 family.</text>
</comment>
<dbReference type="InterPro" id="IPR002429">
    <property type="entry name" value="CcO_II-like_C"/>
</dbReference>
<evidence type="ECO:0000313" key="14">
    <source>
        <dbReference type="EMBL" id="WDR02206.1"/>
    </source>
</evidence>
<protein>
    <submittedName>
        <fullName evidence="14">C-type cytochrome</fullName>
    </submittedName>
</protein>
<dbReference type="SUPFAM" id="SSF49503">
    <property type="entry name" value="Cupredoxins"/>
    <property type="match status" value="1"/>
</dbReference>
<dbReference type="PANTHER" id="PTHR22888">
    <property type="entry name" value="CYTOCHROME C OXIDASE, SUBUNIT II"/>
    <property type="match status" value="1"/>
</dbReference>
<feature type="domain" description="Cytochrome c" evidence="13">
    <location>
        <begin position="95"/>
        <end position="185"/>
    </location>
</feature>
<dbReference type="Proteomes" id="UP001220530">
    <property type="component" value="Chromosome"/>
</dbReference>
<keyword evidence="7 11" id="KW-0408">Iron</keyword>